<evidence type="ECO:0000313" key="3">
    <source>
        <dbReference type="Proteomes" id="UP000032336"/>
    </source>
</evidence>
<organism evidence="2 3">
    <name type="scientific">Ferrimicrobium acidiphilum DSM 19497</name>
    <dbReference type="NCBI Taxonomy" id="1121877"/>
    <lineage>
        <taxon>Bacteria</taxon>
        <taxon>Bacillati</taxon>
        <taxon>Actinomycetota</taxon>
        <taxon>Acidimicrobiia</taxon>
        <taxon>Acidimicrobiales</taxon>
        <taxon>Acidimicrobiaceae</taxon>
        <taxon>Ferrimicrobium</taxon>
    </lineage>
</organism>
<protein>
    <submittedName>
        <fullName evidence="2">Uncharacterized protein</fullName>
    </submittedName>
</protein>
<proteinExistence type="predicted"/>
<feature type="region of interest" description="Disordered" evidence="1">
    <location>
        <begin position="1"/>
        <end position="40"/>
    </location>
</feature>
<dbReference type="RefSeq" id="WP_035390856.1">
    <property type="nucleotide sequence ID" value="NZ_JQKF01000032.1"/>
</dbReference>
<reference evidence="2 3" key="1">
    <citation type="submission" date="2015-01" db="EMBL/GenBank/DDBJ databases">
        <title>Draft genome of the acidophilic iron oxidizer Ferrimicrobium acidiphilum strain T23.</title>
        <authorList>
            <person name="Poehlein A."/>
            <person name="Eisen S."/>
            <person name="Schloemann M."/>
            <person name="Johnson B.D."/>
            <person name="Daniel R."/>
            <person name="Muehling M."/>
        </authorList>
    </citation>
    <scope>NUCLEOTIDE SEQUENCE [LARGE SCALE GENOMIC DNA]</scope>
    <source>
        <strain evidence="2 3">T23</strain>
    </source>
</reference>
<feature type="compositionally biased region" description="Basic and acidic residues" evidence="1">
    <location>
        <begin position="18"/>
        <end position="37"/>
    </location>
</feature>
<evidence type="ECO:0000313" key="2">
    <source>
        <dbReference type="EMBL" id="KJE75853.1"/>
    </source>
</evidence>
<accession>A0A0D8FRE9</accession>
<sequence>MPTSDRHDTRRCPIGLGEEGRMRTTDLDRRDGPKRGPDSITWPYRQLASCIATTSSTSSVEVHIPIVWVGEPGQKYQ</sequence>
<dbReference type="Proteomes" id="UP000032336">
    <property type="component" value="Unassembled WGS sequence"/>
</dbReference>
<keyword evidence="3" id="KW-1185">Reference proteome</keyword>
<feature type="compositionally biased region" description="Basic and acidic residues" evidence="1">
    <location>
        <begin position="1"/>
        <end position="11"/>
    </location>
</feature>
<name>A0A0D8FRE9_9ACTN</name>
<dbReference type="EMBL" id="JXUW01000027">
    <property type="protein sequence ID" value="KJE75853.1"/>
    <property type="molecule type" value="Genomic_DNA"/>
</dbReference>
<gene>
    <name evidence="2" type="ORF">FEAC_24130</name>
</gene>
<comment type="caution">
    <text evidence="2">The sequence shown here is derived from an EMBL/GenBank/DDBJ whole genome shotgun (WGS) entry which is preliminary data.</text>
</comment>
<dbReference type="AlphaFoldDB" id="A0A0D8FRE9"/>
<evidence type="ECO:0000256" key="1">
    <source>
        <dbReference type="SAM" id="MobiDB-lite"/>
    </source>
</evidence>